<evidence type="ECO:0000256" key="4">
    <source>
        <dbReference type="ARBA" id="ARBA00023125"/>
    </source>
</evidence>
<comment type="caution">
    <text evidence="9">The sequence shown here is derived from an EMBL/GenBank/DDBJ whole genome shotgun (WGS) entry which is preliminary data.</text>
</comment>
<dbReference type="GO" id="GO:0003677">
    <property type="term" value="F:DNA binding"/>
    <property type="evidence" value="ECO:0007669"/>
    <property type="project" value="UniProtKB-KW"/>
</dbReference>
<dbReference type="PROSITE" id="PS01063">
    <property type="entry name" value="SIGMA70_ECF"/>
    <property type="match status" value="1"/>
</dbReference>
<organism evidence="9 10">
    <name type="scientific">Zhenhengia yiwuensis</name>
    <dbReference type="NCBI Taxonomy" id="2763666"/>
    <lineage>
        <taxon>Bacteria</taxon>
        <taxon>Bacillati</taxon>
        <taxon>Bacillota</taxon>
        <taxon>Clostridia</taxon>
        <taxon>Lachnospirales</taxon>
        <taxon>Lachnospiraceae</taxon>
        <taxon>Zhenhengia</taxon>
    </lineage>
</organism>
<evidence type="ECO:0000256" key="3">
    <source>
        <dbReference type="ARBA" id="ARBA00023082"/>
    </source>
</evidence>
<dbReference type="Pfam" id="PF08281">
    <property type="entry name" value="Sigma70_r4_2"/>
    <property type="match status" value="1"/>
</dbReference>
<gene>
    <name evidence="9" type="ORF">H8718_03080</name>
</gene>
<feature type="domain" description="RNA polymerase sigma-70 region 2" evidence="7">
    <location>
        <begin position="11"/>
        <end position="75"/>
    </location>
</feature>
<accession>A0A926EDV8</accession>
<dbReference type="SUPFAM" id="SSF88659">
    <property type="entry name" value="Sigma3 and sigma4 domains of RNA polymerase sigma factors"/>
    <property type="match status" value="1"/>
</dbReference>
<dbReference type="PANTHER" id="PTHR43133">
    <property type="entry name" value="RNA POLYMERASE ECF-TYPE SIGMA FACTO"/>
    <property type="match status" value="1"/>
</dbReference>
<dbReference type="InterPro" id="IPR007627">
    <property type="entry name" value="RNA_pol_sigma70_r2"/>
</dbReference>
<dbReference type="RefSeq" id="WP_249331504.1">
    <property type="nucleotide sequence ID" value="NZ_JACRSY010000003.1"/>
</dbReference>
<evidence type="ECO:0000259" key="8">
    <source>
        <dbReference type="Pfam" id="PF08281"/>
    </source>
</evidence>
<dbReference type="GO" id="GO:0006950">
    <property type="term" value="P:response to stress"/>
    <property type="evidence" value="ECO:0007669"/>
    <property type="project" value="UniProtKB-ARBA"/>
</dbReference>
<dbReference type="PANTHER" id="PTHR43133:SF60">
    <property type="entry name" value="RNA POLYMERASE SIGMA FACTOR SIGV"/>
    <property type="match status" value="1"/>
</dbReference>
<feature type="domain" description="RNA polymerase sigma factor 70 region 4 type 2" evidence="8">
    <location>
        <begin position="98"/>
        <end position="150"/>
    </location>
</feature>
<evidence type="ECO:0000313" key="9">
    <source>
        <dbReference type="EMBL" id="MBC8578518.1"/>
    </source>
</evidence>
<dbReference type="AlphaFoldDB" id="A0A926EDV8"/>
<dbReference type="GO" id="GO:0006352">
    <property type="term" value="P:DNA-templated transcription initiation"/>
    <property type="evidence" value="ECO:0007669"/>
    <property type="project" value="InterPro"/>
</dbReference>
<dbReference type="SUPFAM" id="SSF88946">
    <property type="entry name" value="Sigma2 domain of RNA polymerase sigma factors"/>
    <property type="match status" value="1"/>
</dbReference>
<keyword evidence="5 6" id="KW-0804">Transcription</keyword>
<dbReference type="Gene3D" id="1.10.1740.10">
    <property type="match status" value="1"/>
</dbReference>
<keyword evidence="10" id="KW-1185">Reference proteome</keyword>
<evidence type="ECO:0000256" key="6">
    <source>
        <dbReference type="RuleBase" id="RU000716"/>
    </source>
</evidence>
<keyword evidence="4 6" id="KW-0238">DNA-binding</keyword>
<dbReference type="CDD" id="cd06171">
    <property type="entry name" value="Sigma70_r4"/>
    <property type="match status" value="1"/>
</dbReference>
<dbReference type="Gene3D" id="1.10.10.10">
    <property type="entry name" value="Winged helix-like DNA-binding domain superfamily/Winged helix DNA-binding domain"/>
    <property type="match status" value="1"/>
</dbReference>
<proteinExistence type="inferred from homology"/>
<name>A0A926EDV8_9FIRM</name>
<dbReference type="InterPro" id="IPR013249">
    <property type="entry name" value="RNA_pol_sigma70_r4_t2"/>
</dbReference>
<keyword evidence="3 6" id="KW-0731">Sigma factor</keyword>
<keyword evidence="2 6" id="KW-0805">Transcription regulation</keyword>
<dbReference type="GO" id="GO:0016987">
    <property type="term" value="F:sigma factor activity"/>
    <property type="evidence" value="ECO:0007669"/>
    <property type="project" value="UniProtKB-KW"/>
</dbReference>
<dbReference type="Pfam" id="PF04542">
    <property type="entry name" value="Sigma70_r2"/>
    <property type="match status" value="1"/>
</dbReference>
<evidence type="ECO:0000313" key="10">
    <source>
        <dbReference type="Proteomes" id="UP000655830"/>
    </source>
</evidence>
<dbReference type="InterPro" id="IPR013325">
    <property type="entry name" value="RNA_pol_sigma_r2"/>
</dbReference>
<protein>
    <recommendedName>
        <fullName evidence="6">RNA polymerase sigma factor</fullName>
    </recommendedName>
</protein>
<dbReference type="Proteomes" id="UP000655830">
    <property type="component" value="Unassembled WGS sequence"/>
</dbReference>
<dbReference type="InterPro" id="IPR039425">
    <property type="entry name" value="RNA_pol_sigma-70-like"/>
</dbReference>
<evidence type="ECO:0000256" key="5">
    <source>
        <dbReference type="ARBA" id="ARBA00023163"/>
    </source>
</evidence>
<reference evidence="9" key="1">
    <citation type="submission" date="2020-08" db="EMBL/GenBank/DDBJ databases">
        <title>Genome public.</title>
        <authorList>
            <person name="Liu C."/>
            <person name="Sun Q."/>
        </authorList>
    </citation>
    <scope>NUCLEOTIDE SEQUENCE</scope>
    <source>
        <strain evidence="9">NSJ-12</strain>
    </source>
</reference>
<sequence length="157" mass="18969">MEPEIINYILQNKEKHYRLAYSYVKNKEDALDIVQDSIVKALKYQHNLKDIAYLNTWFYKIIINTAKTHLQKQKRYFTTDESLLEDYTPPIYDEYRHFELEQALSQLSYKEKTIILLRYFNQFELKEVADITDQNLSTVKSTLYRSLKKLKLLLEKD</sequence>
<dbReference type="InterPro" id="IPR013324">
    <property type="entry name" value="RNA_pol_sigma_r3/r4-like"/>
</dbReference>
<dbReference type="InterPro" id="IPR036388">
    <property type="entry name" value="WH-like_DNA-bd_sf"/>
</dbReference>
<comment type="similarity">
    <text evidence="1 6">Belongs to the sigma-70 factor family. ECF subfamily.</text>
</comment>
<evidence type="ECO:0000256" key="1">
    <source>
        <dbReference type="ARBA" id="ARBA00010641"/>
    </source>
</evidence>
<dbReference type="EMBL" id="JACRSY010000003">
    <property type="protein sequence ID" value="MBC8578518.1"/>
    <property type="molecule type" value="Genomic_DNA"/>
</dbReference>
<evidence type="ECO:0000259" key="7">
    <source>
        <dbReference type="Pfam" id="PF04542"/>
    </source>
</evidence>
<dbReference type="NCBIfam" id="TIGR02937">
    <property type="entry name" value="sigma70-ECF"/>
    <property type="match status" value="1"/>
</dbReference>
<dbReference type="InterPro" id="IPR000838">
    <property type="entry name" value="RNA_pol_sigma70_ECF_CS"/>
</dbReference>
<evidence type="ECO:0000256" key="2">
    <source>
        <dbReference type="ARBA" id="ARBA00023015"/>
    </source>
</evidence>
<dbReference type="InterPro" id="IPR014284">
    <property type="entry name" value="RNA_pol_sigma-70_dom"/>
</dbReference>